<dbReference type="InterPro" id="IPR008972">
    <property type="entry name" value="Cupredoxin"/>
</dbReference>
<feature type="binding site" evidence="3">
    <location>
        <position position="108"/>
    </location>
    <ligand>
        <name>Cu cation</name>
        <dbReference type="ChEBI" id="CHEBI:23378"/>
    </ligand>
</feature>
<dbReference type="GO" id="GO:0005507">
    <property type="term" value="F:copper ion binding"/>
    <property type="evidence" value="ECO:0007669"/>
    <property type="project" value="InterPro"/>
</dbReference>
<name>A0A6J4JDN6_9ACTN</name>
<reference evidence="5" key="1">
    <citation type="submission" date="2020-02" db="EMBL/GenBank/DDBJ databases">
        <authorList>
            <person name="Meier V. D."/>
        </authorList>
    </citation>
    <scope>NUCLEOTIDE SEQUENCE</scope>
    <source>
        <strain evidence="5">AVDCRST_MAG10</strain>
    </source>
</reference>
<protein>
    <recommendedName>
        <fullName evidence="4">Blue (type 1) copper domain-containing protein</fullName>
    </recommendedName>
</protein>
<proteinExistence type="predicted"/>
<evidence type="ECO:0000259" key="4">
    <source>
        <dbReference type="Pfam" id="PF00127"/>
    </source>
</evidence>
<dbReference type="SUPFAM" id="SSF49503">
    <property type="entry name" value="Cupredoxins"/>
    <property type="match status" value="1"/>
</dbReference>
<evidence type="ECO:0000256" key="2">
    <source>
        <dbReference type="ARBA" id="ARBA00023008"/>
    </source>
</evidence>
<evidence type="ECO:0000313" key="5">
    <source>
        <dbReference type="EMBL" id="CAA9276300.1"/>
    </source>
</evidence>
<gene>
    <name evidence="5" type="ORF">AVDCRST_MAG10-3607</name>
</gene>
<evidence type="ECO:0000256" key="1">
    <source>
        <dbReference type="ARBA" id="ARBA00022723"/>
    </source>
</evidence>
<dbReference type="Pfam" id="PF00127">
    <property type="entry name" value="Copper-bind"/>
    <property type="match status" value="1"/>
</dbReference>
<accession>A0A6J4JDN6</accession>
<feature type="binding site" evidence="3">
    <location>
        <position position="63"/>
    </location>
    <ligand>
        <name>Cu cation</name>
        <dbReference type="ChEBI" id="CHEBI:23378"/>
    </ligand>
</feature>
<comment type="cofactor">
    <cofactor evidence="3">
        <name>Cu(2+)</name>
        <dbReference type="ChEBI" id="CHEBI:29036"/>
    </cofactor>
    <text evidence="3">The crystal structure with reduced Cu(1+) has also been determined.</text>
</comment>
<dbReference type="GO" id="GO:0009055">
    <property type="term" value="F:electron transfer activity"/>
    <property type="evidence" value="ECO:0007669"/>
    <property type="project" value="InterPro"/>
</dbReference>
<keyword evidence="1 3" id="KW-0479">Metal-binding</keyword>
<dbReference type="InterPro" id="IPR002387">
    <property type="entry name" value="Plastocyanin"/>
</dbReference>
<keyword evidence="2 3" id="KW-0186">Copper</keyword>
<dbReference type="PRINTS" id="PR00157">
    <property type="entry name" value="PLASTOCYANIN"/>
</dbReference>
<evidence type="ECO:0000256" key="3">
    <source>
        <dbReference type="PIRSR" id="PIRSR602387-1"/>
    </source>
</evidence>
<dbReference type="InterPro" id="IPR000923">
    <property type="entry name" value="BlueCu_1"/>
</dbReference>
<sequence length="124" mass="13350">MLYGLVAMMLPALGACGGGGGGDDRTADVSIEDNTLRFEPSSLDIDVNEEQTFTFINRDDTVHNVTVPGIARDAEQNPVEADIQPGERVSVKIPAVAAPRDGFFLFYCKYHQTEGMSGRLKVSG</sequence>
<feature type="binding site" evidence="3">
    <location>
        <position position="116"/>
    </location>
    <ligand>
        <name>Cu cation</name>
        <dbReference type="ChEBI" id="CHEBI:23378"/>
    </ligand>
</feature>
<organism evidence="5">
    <name type="scientific">uncultured Acidimicrobiales bacterium</name>
    <dbReference type="NCBI Taxonomy" id="310071"/>
    <lineage>
        <taxon>Bacteria</taxon>
        <taxon>Bacillati</taxon>
        <taxon>Actinomycetota</taxon>
        <taxon>Acidimicrobiia</taxon>
        <taxon>Acidimicrobiales</taxon>
        <taxon>environmental samples</taxon>
    </lineage>
</organism>
<dbReference type="AlphaFoldDB" id="A0A6J4JDN6"/>
<feature type="binding site" evidence="3">
    <location>
        <position position="111"/>
    </location>
    <ligand>
        <name>Cu cation</name>
        <dbReference type="ChEBI" id="CHEBI:23378"/>
    </ligand>
</feature>
<dbReference type="EMBL" id="CADCTB010000216">
    <property type="protein sequence ID" value="CAA9276300.1"/>
    <property type="molecule type" value="Genomic_DNA"/>
</dbReference>
<dbReference type="Gene3D" id="2.60.40.420">
    <property type="entry name" value="Cupredoxins - blue copper proteins"/>
    <property type="match status" value="1"/>
</dbReference>
<feature type="domain" description="Blue (type 1) copper" evidence="4">
    <location>
        <begin position="28"/>
        <end position="122"/>
    </location>
</feature>